<reference evidence="2" key="1">
    <citation type="submission" date="2019-08" db="EMBL/GenBank/DDBJ databases">
        <authorList>
            <person name="Kucharzyk K."/>
            <person name="Murdoch R.W."/>
            <person name="Higgins S."/>
            <person name="Loffler F."/>
        </authorList>
    </citation>
    <scope>NUCLEOTIDE SEQUENCE</scope>
</reference>
<dbReference type="InterPro" id="IPR016181">
    <property type="entry name" value="Acyl_CoA_acyltransferase"/>
</dbReference>
<dbReference type="Gene3D" id="3.40.630.30">
    <property type="match status" value="1"/>
</dbReference>
<comment type="caution">
    <text evidence="2">The sequence shown here is derived from an EMBL/GenBank/DDBJ whole genome shotgun (WGS) entry which is preliminary data.</text>
</comment>
<evidence type="ECO:0000259" key="1">
    <source>
        <dbReference type="PROSITE" id="PS51186"/>
    </source>
</evidence>
<proteinExistence type="predicted"/>
<protein>
    <recommendedName>
        <fullName evidence="1">N-acetyltransferase domain-containing protein</fullName>
    </recommendedName>
</protein>
<dbReference type="Pfam" id="PF13302">
    <property type="entry name" value="Acetyltransf_3"/>
    <property type="match status" value="1"/>
</dbReference>
<feature type="domain" description="N-acetyltransferase" evidence="1">
    <location>
        <begin position="15"/>
        <end position="181"/>
    </location>
</feature>
<dbReference type="PROSITE" id="PS51186">
    <property type="entry name" value="GNAT"/>
    <property type="match status" value="1"/>
</dbReference>
<dbReference type="SUPFAM" id="SSF55729">
    <property type="entry name" value="Acyl-CoA N-acyltransferases (Nat)"/>
    <property type="match status" value="1"/>
</dbReference>
<dbReference type="InterPro" id="IPR000182">
    <property type="entry name" value="GNAT_dom"/>
</dbReference>
<accession>A0A645B0H1</accession>
<dbReference type="InterPro" id="IPR051531">
    <property type="entry name" value="N-acetyltransferase"/>
</dbReference>
<dbReference type="EMBL" id="VSSQ01015865">
    <property type="protein sequence ID" value="MPM56653.1"/>
    <property type="molecule type" value="Genomic_DNA"/>
</dbReference>
<evidence type="ECO:0000313" key="2">
    <source>
        <dbReference type="EMBL" id="MPM56653.1"/>
    </source>
</evidence>
<dbReference type="PANTHER" id="PTHR43792">
    <property type="entry name" value="GNAT FAMILY, PUTATIVE (AFU_ORTHOLOGUE AFUA_3G00765)-RELATED-RELATED"/>
    <property type="match status" value="1"/>
</dbReference>
<sequence>MLTHKGTITLTTKRLVLIKLSIDHIQEMYDNYATDTKMTKYLSWEPYTDIEKMREFMLKCISEYENIECYHWVITMNETFIGTINLHNIVNRHERCELGYCIGSKWWNKGIMTEAVREMIRFAFEELNMNKVSALHDTENITSGKVMQKNGMKQEGLLREHSVRKDGSRGDLAVYAILKREWSERNE</sequence>
<name>A0A645B0H1_9ZZZZ</name>
<dbReference type="GO" id="GO:0016747">
    <property type="term" value="F:acyltransferase activity, transferring groups other than amino-acyl groups"/>
    <property type="evidence" value="ECO:0007669"/>
    <property type="project" value="InterPro"/>
</dbReference>
<dbReference type="AlphaFoldDB" id="A0A645B0H1"/>
<gene>
    <name evidence="2" type="ORF">SDC9_103462</name>
</gene>
<organism evidence="2">
    <name type="scientific">bioreactor metagenome</name>
    <dbReference type="NCBI Taxonomy" id="1076179"/>
    <lineage>
        <taxon>unclassified sequences</taxon>
        <taxon>metagenomes</taxon>
        <taxon>ecological metagenomes</taxon>
    </lineage>
</organism>